<dbReference type="Proteomes" id="UP000826195">
    <property type="component" value="Unassembled WGS sequence"/>
</dbReference>
<organism evidence="4 5">
    <name type="scientific">Cotesia glomerata</name>
    <name type="common">Lepidopteran parasitic wasp</name>
    <name type="synonym">Apanteles glomeratus</name>
    <dbReference type="NCBI Taxonomy" id="32391"/>
    <lineage>
        <taxon>Eukaryota</taxon>
        <taxon>Metazoa</taxon>
        <taxon>Ecdysozoa</taxon>
        <taxon>Arthropoda</taxon>
        <taxon>Hexapoda</taxon>
        <taxon>Insecta</taxon>
        <taxon>Pterygota</taxon>
        <taxon>Neoptera</taxon>
        <taxon>Endopterygota</taxon>
        <taxon>Hymenoptera</taxon>
        <taxon>Apocrita</taxon>
        <taxon>Ichneumonoidea</taxon>
        <taxon>Braconidae</taxon>
        <taxon>Microgastrinae</taxon>
        <taxon>Cotesia</taxon>
    </lineage>
</organism>
<proteinExistence type="predicted"/>
<keyword evidence="1" id="KW-0175">Coiled coil</keyword>
<dbReference type="AlphaFoldDB" id="A0AAV7IHT8"/>
<feature type="coiled-coil region" evidence="1">
    <location>
        <begin position="198"/>
        <end position="232"/>
    </location>
</feature>
<evidence type="ECO:0000256" key="1">
    <source>
        <dbReference type="SAM" id="Coils"/>
    </source>
</evidence>
<comment type="caution">
    <text evidence="4">The sequence shown here is derived from an EMBL/GenBank/DDBJ whole genome shotgun (WGS) entry which is preliminary data.</text>
</comment>
<protein>
    <recommendedName>
        <fullName evidence="3">BEN domain-containing protein</fullName>
    </recommendedName>
</protein>
<evidence type="ECO:0000313" key="4">
    <source>
        <dbReference type="EMBL" id="KAH0552814.1"/>
    </source>
</evidence>
<evidence type="ECO:0000313" key="5">
    <source>
        <dbReference type="Proteomes" id="UP000826195"/>
    </source>
</evidence>
<sequence length="460" mass="52611">MWAAVRLLPAISKTNSKPIIVETKTIINFNPKTHEEKFKYKIKLNAEADDISECQIIFTGSTHDEVIQKLHSSKRLRLLPEKYLITCTNLSEEFERENTSPFNGILSPCNSQSSPSNSISSPSSPRSSTNKEREPDPIAERLKNLNKRKTLPKTVSPPSSVFPLGSNNEDIVNPNLVVHPSSSTNKRHEHTNYGCHQCLELKNENERINTELQEVNNRCKELLELNMKYKHQSIALCENIAERLSNINEPCAAETEPRNPLLEKSARIGQLSESGDQVHVGDDEWIELEQYRELMLCRKKTSIVYSLLKYLFTNDELKQCTVTGKVSNRKRVQVEAEETREVEKLDSRRVLILTEFLRYYCIKELGMNKWEAAMEITSVSSIISTRLAAIQYEPAKKLNGSKKRKKDSQSVNPNTQDNETEPLDGDYEIIDIMEIDDTELDINNVTMENTMILSDFNFSQ</sequence>
<dbReference type="Pfam" id="PF10523">
    <property type="entry name" value="BEN"/>
    <property type="match status" value="1"/>
</dbReference>
<dbReference type="InterPro" id="IPR018379">
    <property type="entry name" value="BEN_domain"/>
</dbReference>
<feature type="region of interest" description="Disordered" evidence="2">
    <location>
        <begin position="103"/>
        <end position="167"/>
    </location>
</feature>
<feature type="domain" description="BEN" evidence="3">
    <location>
        <begin position="281"/>
        <end position="405"/>
    </location>
</feature>
<evidence type="ECO:0000259" key="3">
    <source>
        <dbReference type="PROSITE" id="PS51457"/>
    </source>
</evidence>
<accession>A0AAV7IHT8</accession>
<keyword evidence="5" id="KW-1185">Reference proteome</keyword>
<feature type="region of interest" description="Disordered" evidence="2">
    <location>
        <begin position="399"/>
        <end position="423"/>
    </location>
</feature>
<dbReference type="PROSITE" id="PS51457">
    <property type="entry name" value="BEN"/>
    <property type="match status" value="1"/>
</dbReference>
<feature type="compositionally biased region" description="Low complexity" evidence="2">
    <location>
        <begin position="107"/>
        <end position="128"/>
    </location>
</feature>
<dbReference type="GO" id="GO:0003677">
    <property type="term" value="F:DNA binding"/>
    <property type="evidence" value="ECO:0007669"/>
    <property type="project" value="InterPro"/>
</dbReference>
<dbReference type="EMBL" id="JAHXZJ010001492">
    <property type="protein sequence ID" value="KAH0552814.1"/>
    <property type="molecule type" value="Genomic_DNA"/>
</dbReference>
<reference evidence="4 5" key="1">
    <citation type="journal article" date="2021" name="J. Hered.">
        <title>A chromosome-level genome assembly of the parasitoid wasp, Cotesia glomerata (Hymenoptera: Braconidae).</title>
        <authorList>
            <person name="Pinto B.J."/>
            <person name="Weis J.J."/>
            <person name="Gamble T."/>
            <person name="Ode P.J."/>
            <person name="Paul R."/>
            <person name="Zaspel J.M."/>
        </authorList>
    </citation>
    <scope>NUCLEOTIDE SEQUENCE [LARGE SCALE GENOMIC DNA]</scope>
    <source>
        <strain evidence="4">CgM1</strain>
    </source>
</reference>
<name>A0AAV7IHT8_COTGL</name>
<feature type="compositionally biased region" description="Basic and acidic residues" evidence="2">
    <location>
        <begin position="129"/>
        <end position="143"/>
    </location>
</feature>
<gene>
    <name evidence="4" type="ORF">KQX54_015855</name>
</gene>
<evidence type="ECO:0000256" key="2">
    <source>
        <dbReference type="SAM" id="MobiDB-lite"/>
    </source>
</evidence>